<dbReference type="PATRIC" id="fig|81408.3.peg.1637"/>
<dbReference type="EMBL" id="LQYS01000120">
    <property type="protein sequence ID" value="KYD07246.1"/>
    <property type="molecule type" value="Genomic_DNA"/>
</dbReference>
<dbReference type="Proteomes" id="UP000075455">
    <property type="component" value="Unassembled WGS sequence"/>
</dbReference>
<sequence length="52" mass="6032">MHPWRQNRSAANRPNATVSMTKETIFAVNLLGEGLFLQKKIEKRHAEKKKRA</sequence>
<organism evidence="1 2">
    <name type="scientific">Saccharococcus caldoxylosilyticus</name>
    <dbReference type="NCBI Taxonomy" id="81408"/>
    <lineage>
        <taxon>Bacteria</taxon>
        <taxon>Bacillati</taxon>
        <taxon>Bacillota</taxon>
        <taxon>Bacilli</taxon>
        <taxon>Bacillales</taxon>
        <taxon>Anoxybacillaceae</taxon>
        <taxon>Saccharococcus</taxon>
    </lineage>
</organism>
<comment type="caution">
    <text evidence="1">The sequence shown here is derived from an EMBL/GenBank/DDBJ whole genome shotgun (WGS) entry which is preliminary data.</text>
</comment>
<name>A0A150L5J6_9BACL</name>
<evidence type="ECO:0000313" key="1">
    <source>
        <dbReference type="EMBL" id="KYD07246.1"/>
    </source>
</evidence>
<accession>A0A150L5J6</accession>
<gene>
    <name evidence="1" type="ORF">B4119_1158</name>
</gene>
<evidence type="ECO:0000313" key="2">
    <source>
        <dbReference type="Proteomes" id="UP000075455"/>
    </source>
</evidence>
<dbReference type="STRING" id="81408.B4119_1158"/>
<proteinExistence type="predicted"/>
<dbReference type="AlphaFoldDB" id="A0A150L5J6"/>
<protein>
    <submittedName>
        <fullName evidence="1">Uncharacterized protein</fullName>
    </submittedName>
</protein>
<reference evidence="1 2" key="1">
    <citation type="submission" date="2016-01" db="EMBL/GenBank/DDBJ databases">
        <title>Draft Genome Sequences of Seven Thermophilic Sporeformers Isolated from Foods.</title>
        <authorList>
            <person name="Berendsen E.M."/>
            <person name="Wells-Bennik M.H."/>
            <person name="Krawcyk A.O."/>
            <person name="De Jong A."/>
            <person name="Holsappel S."/>
            <person name="Eijlander R.T."/>
            <person name="Kuipers O.P."/>
        </authorList>
    </citation>
    <scope>NUCLEOTIDE SEQUENCE [LARGE SCALE GENOMIC DNA]</scope>
    <source>
        <strain evidence="1 2">B4119</strain>
    </source>
</reference>